<feature type="domain" description="RDD" evidence="7">
    <location>
        <begin position="6"/>
        <end position="128"/>
    </location>
</feature>
<reference evidence="8 9" key="1">
    <citation type="submission" date="2020-02" db="EMBL/GenBank/DDBJ databases">
        <title>Genomic and physiological characterization of two novel Nitrospinaceae genera.</title>
        <authorList>
            <person name="Mueller A.J."/>
            <person name="Jung M.-Y."/>
            <person name="Strachan C.R."/>
            <person name="Herbold C.W."/>
            <person name="Kirkegaard R.H."/>
            <person name="Daims H."/>
        </authorList>
    </citation>
    <scope>NUCLEOTIDE SEQUENCE [LARGE SCALE GENOMIC DNA]</scope>
    <source>
        <strain evidence="8">EB</strain>
    </source>
</reference>
<dbReference type="PANTHER" id="PTHR36115:SF4">
    <property type="entry name" value="MEMBRANE PROTEIN"/>
    <property type="match status" value="1"/>
</dbReference>
<protein>
    <submittedName>
        <fullName evidence="8">RDD family protein</fullName>
    </submittedName>
</protein>
<feature type="transmembrane region" description="Helical" evidence="6">
    <location>
        <begin position="9"/>
        <end position="36"/>
    </location>
</feature>
<keyword evidence="4 6" id="KW-1133">Transmembrane helix</keyword>
<accession>A0A7T0BXV4</accession>
<gene>
    <name evidence="8" type="ORF">G3M70_14045</name>
</gene>
<dbReference type="PANTHER" id="PTHR36115">
    <property type="entry name" value="PROLINE-RICH ANTIGEN HOMOLOG-RELATED"/>
    <property type="match status" value="1"/>
</dbReference>
<dbReference type="InterPro" id="IPR010432">
    <property type="entry name" value="RDD"/>
</dbReference>
<evidence type="ECO:0000313" key="9">
    <source>
        <dbReference type="Proteomes" id="UP000594688"/>
    </source>
</evidence>
<dbReference type="KEGG" id="nli:G3M70_14045"/>
<dbReference type="Proteomes" id="UP000594688">
    <property type="component" value="Chromosome"/>
</dbReference>
<evidence type="ECO:0000256" key="6">
    <source>
        <dbReference type="SAM" id="Phobius"/>
    </source>
</evidence>
<evidence type="ECO:0000256" key="3">
    <source>
        <dbReference type="ARBA" id="ARBA00022692"/>
    </source>
</evidence>
<dbReference type="EMBL" id="CP048685">
    <property type="protein sequence ID" value="QPJ62933.1"/>
    <property type="molecule type" value="Genomic_DNA"/>
</dbReference>
<evidence type="ECO:0000256" key="4">
    <source>
        <dbReference type="ARBA" id="ARBA00022989"/>
    </source>
</evidence>
<feature type="transmembrane region" description="Helical" evidence="6">
    <location>
        <begin position="96"/>
        <end position="115"/>
    </location>
</feature>
<keyword evidence="5 6" id="KW-0472">Membrane</keyword>
<evidence type="ECO:0000256" key="2">
    <source>
        <dbReference type="ARBA" id="ARBA00022475"/>
    </source>
</evidence>
<feature type="transmembrane region" description="Helical" evidence="6">
    <location>
        <begin position="48"/>
        <end position="67"/>
    </location>
</feature>
<name>A0A7T0BXV4_9BACT</name>
<keyword evidence="3 6" id="KW-0812">Transmembrane</keyword>
<sequence>MQEENYAGFWIRAVAVLIDVVIMIVVLGIPLAFIFGGPLEPGSGADVLFNYIVPFALTVFFWLKYLGTPGKMILKLKVVDKDTHQALSMGQAVGRYFAYIIAILPLFLGFIWIAFDENKQGWHDKLAGSVVLRDE</sequence>
<evidence type="ECO:0000256" key="5">
    <source>
        <dbReference type="ARBA" id="ARBA00023136"/>
    </source>
</evidence>
<organism evidence="8 9">
    <name type="scientific">Candidatus Nitronauta litoralis</name>
    <dbReference type="NCBI Taxonomy" id="2705533"/>
    <lineage>
        <taxon>Bacteria</taxon>
        <taxon>Pseudomonadati</taxon>
        <taxon>Nitrospinota/Tectimicrobiota group</taxon>
        <taxon>Nitrospinota</taxon>
        <taxon>Nitrospinia</taxon>
        <taxon>Nitrospinales</taxon>
        <taxon>Nitrospinaceae</taxon>
        <taxon>Candidatus Nitronauta</taxon>
    </lineage>
</organism>
<dbReference type="InterPro" id="IPR051791">
    <property type="entry name" value="Pra-immunoreactive"/>
</dbReference>
<dbReference type="AlphaFoldDB" id="A0A7T0BXV4"/>
<evidence type="ECO:0000259" key="7">
    <source>
        <dbReference type="Pfam" id="PF06271"/>
    </source>
</evidence>
<proteinExistence type="predicted"/>
<evidence type="ECO:0000313" key="8">
    <source>
        <dbReference type="EMBL" id="QPJ62933.1"/>
    </source>
</evidence>
<dbReference type="Pfam" id="PF06271">
    <property type="entry name" value="RDD"/>
    <property type="match status" value="1"/>
</dbReference>
<comment type="subcellular location">
    <subcellularLocation>
        <location evidence="1">Cell membrane</location>
        <topology evidence="1">Multi-pass membrane protein</topology>
    </subcellularLocation>
</comment>
<dbReference type="GO" id="GO:0005886">
    <property type="term" value="C:plasma membrane"/>
    <property type="evidence" value="ECO:0007669"/>
    <property type="project" value="UniProtKB-SubCell"/>
</dbReference>
<keyword evidence="2" id="KW-1003">Cell membrane</keyword>
<evidence type="ECO:0000256" key="1">
    <source>
        <dbReference type="ARBA" id="ARBA00004651"/>
    </source>
</evidence>